<dbReference type="PANTHER" id="PTHR11773:SF1">
    <property type="entry name" value="GLYCINE DEHYDROGENASE (DECARBOXYLATING), MITOCHONDRIAL"/>
    <property type="match status" value="1"/>
</dbReference>
<proteinExistence type="predicted"/>
<dbReference type="InterPro" id="IPR020581">
    <property type="entry name" value="GDC_P"/>
</dbReference>
<dbReference type="SUPFAM" id="SSF53383">
    <property type="entry name" value="PLP-dependent transferases"/>
    <property type="match status" value="1"/>
</dbReference>
<dbReference type="InterPro" id="IPR015424">
    <property type="entry name" value="PyrdxlP-dep_Trfase"/>
</dbReference>
<dbReference type="GO" id="GO:0005960">
    <property type="term" value="C:glycine cleavage complex"/>
    <property type="evidence" value="ECO:0007669"/>
    <property type="project" value="TreeGrafter"/>
</dbReference>
<evidence type="ECO:0000313" key="1">
    <source>
        <dbReference type="EMBL" id="KAF3332912.1"/>
    </source>
</evidence>
<name>A0A833R407_9POAL</name>
<dbReference type="InterPro" id="IPR015421">
    <property type="entry name" value="PyrdxlP-dep_Trfase_major"/>
</dbReference>
<organism evidence="1 2">
    <name type="scientific">Carex littledalei</name>
    <dbReference type="NCBI Taxonomy" id="544730"/>
    <lineage>
        <taxon>Eukaryota</taxon>
        <taxon>Viridiplantae</taxon>
        <taxon>Streptophyta</taxon>
        <taxon>Embryophyta</taxon>
        <taxon>Tracheophyta</taxon>
        <taxon>Spermatophyta</taxon>
        <taxon>Magnoliopsida</taxon>
        <taxon>Liliopsida</taxon>
        <taxon>Poales</taxon>
        <taxon>Cyperaceae</taxon>
        <taxon>Cyperoideae</taxon>
        <taxon>Cariceae</taxon>
        <taxon>Carex</taxon>
        <taxon>Carex subgen. Euthyceras</taxon>
    </lineage>
</organism>
<dbReference type="GO" id="GO:0016594">
    <property type="term" value="F:glycine binding"/>
    <property type="evidence" value="ECO:0007669"/>
    <property type="project" value="TreeGrafter"/>
</dbReference>
<dbReference type="EMBL" id="SWLB01000011">
    <property type="protein sequence ID" value="KAF3332912.1"/>
    <property type="molecule type" value="Genomic_DNA"/>
</dbReference>
<dbReference type="GO" id="GO:0048046">
    <property type="term" value="C:apoplast"/>
    <property type="evidence" value="ECO:0007669"/>
    <property type="project" value="TreeGrafter"/>
</dbReference>
<dbReference type="AlphaFoldDB" id="A0A833R407"/>
<dbReference type="GO" id="GO:0030170">
    <property type="term" value="F:pyridoxal phosphate binding"/>
    <property type="evidence" value="ECO:0007669"/>
    <property type="project" value="TreeGrafter"/>
</dbReference>
<sequence>MFDDLGDLLCKITGFDSFSLQPNAGAAGEYAGLMVIRKYHQSRGDHHRNVCIIPVSAHGTNPASAAIVEDIMDTEILYWDKETGWGGHPYTMGYALTMTGGAGDPEPGRCRRTDGKKYCDQKNQGGEGYVTHKFSNANADKDLFSLLECFTSIAQEIKWKDVLNLNSWVVRDYYRLVSSVNSLEPQIQRLSDEQNDLVHGWGLDFTLRKCVEGKGNSERAATCFYPMKCDIDIYY</sequence>
<comment type="caution">
    <text evidence="1">The sequence shown here is derived from an EMBL/GenBank/DDBJ whole genome shotgun (WGS) entry which is preliminary data.</text>
</comment>
<reference evidence="1" key="1">
    <citation type="submission" date="2020-01" db="EMBL/GenBank/DDBJ databases">
        <title>Genome sequence of Kobresia littledalei, the first chromosome-level genome in the family Cyperaceae.</title>
        <authorList>
            <person name="Qu G."/>
        </authorList>
    </citation>
    <scope>NUCLEOTIDE SEQUENCE</scope>
    <source>
        <strain evidence="1">C.B.Clarke</strain>
        <tissue evidence="1">Leaf</tissue>
    </source>
</reference>
<protein>
    <submittedName>
        <fullName evidence="1">Glycine cleavage complex P-protein</fullName>
    </submittedName>
</protein>
<gene>
    <name evidence="1" type="ORF">FCM35_KLT02489</name>
</gene>
<dbReference type="GO" id="GO:0004375">
    <property type="term" value="F:glycine dehydrogenase (decarboxylating) activity"/>
    <property type="evidence" value="ECO:0007669"/>
    <property type="project" value="InterPro"/>
</dbReference>
<dbReference type="GO" id="GO:0005739">
    <property type="term" value="C:mitochondrion"/>
    <property type="evidence" value="ECO:0007669"/>
    <property type="project" value="TreeGrafter"/>
</dbReference>
<dbReference type="OrthoDB" id="1695665at2759"/>
<evidence type="ECO:0000313" key="2">
    <source>
        <dbReference type="Proteomes" id="UP000623129"/>
    </source>
</evidence>
<dbReference type="Gene3D" id="3.40.640.10">
    <property type="entry name" value="Type I PLP-dependent aspartate aminotransferase-like (Major domain)"/>
    <property type="match status" value="1"/>
</dbReference>
<dbReference type="PANTHER" id="PTHR11773">
    <property type="entry name" value="GLYCINE DEHYDROGENASE, DECARBOXYLATING"/>
    <property type="match status" value="1"/>
</dbReference>
<dbReference type="GO" id="GO:0009941">
    <property type="term" value="C:chloroplast envelope"/>
    <property type="evidence" value="ECO:0007669"/>
    <property type="project" value="TreeGrafter"/>
</dbReference>
<keyword evidence="2" id="KW-1185">Reference proteome</keyword>
<dbReference type="Proteomes" id="UP000623129">
    <property type="component" value="Unassembled WGS sequence"/>
</dbReference>
<dbReference type="GO" id="GO:0019464">
    <property type="term" value="P:glycine decarboxylation via glycine cleavage system"/>
    <property type="evidence" value="ECO:0007669"/>
    <property type="project" value="TreeGrafter"/>
</dbReference>
<accession>A0A833R407</accession>